<dbReference type="EMBL" id="JAAABI010000004">
    <property type="protein sequence ID" value="NAY92589.1"/>
    <property type="molecule type" value="Genomic_DNA"/>
</dbReference>
<accession>A0A964WYH6</accession>
<keyword evidence="3" id="KW-1185">Reference proteome</keyword>
<feature type="signal peptide" evidence="1">
    <location>
        <begin position="1"/>
        <end position="25"/>
    </location>
</feature>
<reference evidence="2" key="1">
    <citation type="submission" date="2020-01" db="EMBL/GenBank/DDBJ databases">
        <title>Muricauda ochracea sp. nov., isolated from a tidal flat of Garorim bay in Korea.</title>
        <authorList>
            <person name="Kim D."/>
            <person name="Yoo Y."/>
            <person name="Kim J.-J."/>
        </authorList>
    </citation>
    <scope>NUCLEOTIDE SEQUENCE</scope>
    <source>
        <strain evidence="2">JGD-17</strain>
    </source>
</reference>
<sequence length="241" mass="27851">MKNYIFKWRNLSVLWAFIITGNLSAQEAEIALVDVSGEDEAVAAASKILHNAGGKQVWSKKIFIVYEKAFLRNGTEANLKIIRDLDSTTRRIESRTDTSSYIEYIGVENGCTVREGNHEEMEMDVLQMERQGLKQSPYYIYHRLAKGDPHIRVELTEDQNRLNIYDRGKLLCWFLVDANGKQYSWGNYYNGKLNQHYYGPYKKLGDAILPSWGTSMDGGFRFEYLVSEFLDENVEFSCDHL</sequence>
<gene>
    <name evidence="2" type="ORF">GTQ34_11735</name>
</gene>
<keyword evidence="1" id="KW-0732">Signal</keyword>
<dbReference type="AlphaFoldDB" id="A0A964WYH6"/>
<evidence type="ECO:0000313" key="2">
    <source>
        <dbReference type="EMBL" id="NAY92589.1"/>
    </source>
</evidence>
<feature type="chain" id="PRO_5036774618" evidence="1">
    <location>
        <begin position="26"/>
        <end position="241"/>
    </location>
</feature>
<name>A0A964WYH6_9FLAO</name>
<dbReference type="RefSeq" id="WP_166524010.1">
    <property type="nucleotide sequence ID" value="NZ_JAAABI010000004.1"/>
</dbReference>
<evidence type="ECO:0000256" key="1">
    <source>
        <dbReference type="SAM" id="SignalP"/>
    </source>
</evidence>
<dbReference type="Proteomes" id="UP000667650">
    <property type="component" value="Unassembled WGS sequence"/>
</dbReference>
<organism evidence="2 3">
    <name type="scientific">Flagellimonas ochracea</name>
    <dbReference type="NCBI Taxonomy" id="2696472"/>
    <lineage>
        <taxon>Bacteria</taxon>
        <taxon>Pseudomonadati</taxon>
        <taxon>Bacteroidota</taxon>
        <taxon>Flavobacteriia</taxon>
        <taxon>Flavobacteriales</taxon>
        <taxon>Flavobacteriaceae</taxon>
        <taxon>Flagellimonas</taxon>
    </lineage>
</organism>
<protein>
    <submittedName>
        <fullName evidence="2">Uncharacterized protein</fullName>
    </submittedName>
</protein>
<comment type="caution">
    <text evidence="2">The sequence shown here is derived from an EMBL/GenBank/DDBJ whole genome shotgun (WGS) entry which is preliminary data.</text>
</comment>
<evidence type="ECO:0000313" key="3">
    <source>
        <dbReference type="Proteomes" id="UP000667650"/>
    </source>
</evidence>
<proteinExistence type="predicted"/>